<evidence type="ECO:0000313" key="6">
    <source>
        <dbReference type="EMBL" id="KAL2042129.1"/>
    </source>
</evidence>
<dbReference type="PANTHER" id="PTHR46910">
    <property type="entry name" value="TRANSCRIPTION FACTOR PDR1"/>
    <property type="match status" value="1"/>
</dbReference>
<feature type="region of interest" description="Disordered" evidence="4">
    <location>
        <begin position="1"/>
        <end position="32"/>
    </location>
</feature>
<evidence type="ECO:0000256" key="1">
    <source>
        <dbReference type="ARBA" id="ARBA00022723"/>
    </source>
</evidence>
<keyword evidence="7" id="KW-1185">Reference proteome</keyword>
<dbReference type="CDD" id="cd00067">
    <property type="entry name" value="GAL4"/>
    <property type="match status" value="1"/>
</dbReference>
<gene>
    <name evidence="6" type="ORF">N7G274_005317</name>
</gene>
<feature type="region of interest" description="Disordered" evidence="4">
    <location>
        <begin position="143"/>
        <end position="191"/>
    </location>
</feature>
<feature type="compositionally biased region" description="Basic and acidic residues" evidence="4">
    <location>
        <begin position="18"/>
        <end position="32"/>
    </location>
</feature>
<dbReference type="PROSITE" id="PS50048">
    <property type="entry name" value="ZN2_CY6_FUNGAL_2"/>
    <property type="match status" value="1"/>
</dbReference>
<feature type="compositionally biased region" description="Polar residues" evidence="4">
    <location>
        <begin position="685"/>
        <end position="702"/>
    </location>
</feature>
<dbReference type="Gene3D" id="4.10.240.10">
    <property type="entry name" value="Zn(2)-C6 fungal-type DNA-binding domain"/>
    <property type="match status" value="1"/>
</dbReference>
<reference evidence="6 7" key="1">
    <citation type="submission" date="2024-09" db="EMBL/GenBank/DDBJ databases">
        <title>Rethinking Asexuality: The Enigmatic Case of Functional Sexual Genes in Lepraria (Stereocaulaceae).</title>
        <authorList>
            <person name="Doellman M."/>
            <person name="Sun Y."/>
            <person name="Barcenas-Pena A."/>
            <person name="Lumbsch H.T."/>
            <person name="Grewe F."/>
        </authorList>
    </citation>
    <scope>NUCLEOTIDE SEQUENCE [LARGE SCALE GENOMIC DNA]</scope>
    <source>
        <strain evidence="6 7">Mercado 3170</strain>
    </source>
</reference>
<evidence type="ECO:0000256" key="3">
    <source>
        <dbReference type="SAM" id="Coils"/>
    </source>
</evidence>
<dbReference type="Pfam" id="PF00172">
    <property type="entry name" value="Zn_clus"/>
    <property type="match status" value="1"/>
</dbReference>
<feature type="domain" description="Zn(2)-C6 fungal-type" evidence="5">
    <location>
        <begin position="46"/>
        <end position="76"/>
    </location>
</feature>
<accession>A0ABR4A9I0</accession>
<organism evidence="6 7">
    <name type="scientific">Stereocaulon virgatum</name>
    <dbReference type="NCBI Taxonomy" id="373712"/>
    <lineage>
        <taxon>Eukaryota</taxon>
        <taxon>Fungi</taxon>
        <taxon>Dikarya</taxon>
        <taxon>Ascomycota</taxon>
        <taxon>Pezizomycotina</taxon>
        <taxon>Lecanoromycetes</taxon>
        <taxon>OSLEUM clade</taxon>
        <taxon>Lecanoromycetidae</taxon>
        <taxon>Lecanorales</taxon>
        <taxon>Lecanorineae</taxon>
        <taxon>Stereocaulaceae</taxon>
        <taxon>Stereocaulon</taxon>
    </lineage>
</organism>
<dbReference type="SMART" id="SM00906">
    <property type="entry name" value="Fungal_trans"/>
    <property type="match status" value="1"/>
</dbReference>
<dbReference type="Pfam" id="PF04082">
    <property type="entry name" value="Fungal_trans"/>
    <property type="match status" value="1"/>
</dbReference>
<sequence length="901" mass="100258">MKRKADDDPSSLNNTKAIKTEKKDSSTDYSQDVKKKINASARTGQACDRCRVRKMRCDDQQNGCAPCMQNRSECKTTDRITGKATVRGYVSSLERRLEELENHNRELQSRLMSLGEEVRLEDGYADPATAPLLQWHKNEGLGIRERRDGSGPGRLDISDHSTDAYNRSTANGSSASTTTDEQTPRLPEFRTGLAGNNYLGVSTGNSLLSSIRGTSMNVLGMEIDLADYMSADLDEPDPFHAGTQPVYNKSYRAFVQTAFGTSPRLSKVELPPKSEGLNYAQVYFRVTNPFLPIVHKPTFMATLVRTYDDPSFKPTAAETVMVHAMFAIMYCQYAARAAHNAEHQAELNHSSNFHYHYALGFFAELVASHTLADLQALTMLCLHIRNLPKPGACWMIASITLDLALELGLHRSAKRWAGNAKRSILEIEIRKRVFWSILVIHVIVAGHLGRPMALRADDWDVEIPKAIDDEMLSENGLDASRPGTCNFLVGIECLKVMPIFMDVYNDIYAVKRSPRTYVDTVLRLEKRVRDWVEQWPSELKHESVADEEVGRSHFHHLAIIPLHIRLLLRHPSLSLASSAELNSENLTICMEVSRKMLYHARQLQKIRYLDGTWQTGALYVLAISTTLFGHWERRDQITQDDLTALKEDMDSWLIVIADMSSLLGSGKRLQDAVRVPVDRTVSLLSQHQTSKNALPSTSNKQNPAAPRNLPSNPASAQDAYQSHSSYESYPPPGDAPNDQGHATTSHNVYLPPPKTNMPSQPSSAYQHTPQYSYHPPYTTSTSSYGSPTYPTTDGLAGTAAAANAYLNNYPPPPQLSNQPFMTANQPTFNNYHSPGSPTSWRNWAGNMASNLEPGADYINSASALMQLGGRSEGQPPQEMQQPPGIQPMAGNGGQMWPFMNF</sequence>
<dbReference type="SMART" id="SM00066">
    <property type="entry name" value="GAL4"/>
    <property type="match status" value="1"/>
</dbReference>
<keyword evidence="2" id="KW-0539">Nucleus</keyword>
<keyword evidence="3" id="KW-0175">Coiled coil</keyword>
<feature type="compositionally biased region" description="Low complexity" evidence="4">
    <location>
        <begin position="168"/>
        <end position="179"/>
    </location>
</feature>
<keyword evidence="1" id="KW-0479">Metal-binding</keyword>
<evidence type="ECO:0000259" key="5">
    <source>
        <dbReference type="PROSITE" id="PS50048"/>
    </source>
</evidence>
<feature type="compositionally biased region" description="Polar residues" evidence="4">
    <location>
        <begin position="709"/>
        <end position="727"/>
    </location>
</feature>
<evidence type="ECO:0000256" key="2">
    <source>
        <dbReference type="ARBA" id="ARBA00023242"/>
    </source>
</evidence>
<dbReference type="EMBL" id="JBEFKJ010000015">
    <property type="protein sequence ID" value="KAL2042129.1"/>
    <property type="molecule type" value="Genomic_DNA"/>
</dbReference>
<feature type="compositionally biased region" description="Low complexity" evidence="4">
    <location>
        <begin position="872"/>
        <end position="888"/>
    </location>
</feature>
<dbReference type="InterPro" id="IPR007219">
    <property type="entry name" value="XnlR_reg_dom"/>
</dbReference>
<dbReference type="PANTHER" id="PTHR46910:SF4">
    <property type="entry name" value="ZN(2)-C6 FUNGAL-TYPE DOMAIN-CONTAINING PROTEIN"/>
    <property type="match status" value="1"/>
</dbReference>
<feature type="region of interest" description="Disordered" evidence="4">
    <location>
        <begin position="867"/>
        <end position="892"/>
    </location>
</feature>
<feature type="compositionally biased region" description="Polar residues" evidence="4">
    <location>
        <begin position="820"/>
        <end position="834"/>
    </location>
</feature>
<proteinExistence type="predicted"/>
<evidence type="ECO:0000256" key="4">
    <source>
        <dbReference type="SAM" id="MobiDB-lite"/>
    </source>
</evidence>
<dbReference type="Proteomes" id="UP001590950">
    <property type="component" value="Unassembled WGS sequence"/>
</dbReference>
<dbReference type="PROSITE" id="PS00463">
    <property type="entry name" value="ZN2_CY6_FUNGAL_1"/>
    <property type="match status" value="1"/>
</dbReference>
<protein>
    <recommendedName>
        <fullName evidence="5">Zn(2)-C6 fungal-type domain-containing protein</fullName>
    </recommendedName>
</protein>
<dbReference type="SUPFAM" id="SSF57701">
    <property type="entry name" value="Zn2/Cys6 DNA-binding domain"/>
    <property type="match status" value="1"/>
</dbReference>
<evidence type="ECO:0000313" key="7">
    <source>
        <dbReference type="Proteomes" id="UP001590950"/>
    </source>
</evidence>
<feature type="compositionally biased region" description="Low complexity" evidence="4">
    <location>
        <begin position="765"/>
        <end position="785"/>
    </location>
</feature>
<feature type="coiled-coil region" evidence="3">
    <location>
        <begin position="90"/>
        <end position="117"/>
    </location>
</feature>
<dbReference type="InterPro" id="IPR001138">
    <property type="entry name" value="Zn2Cys6_DnaBD"/>
</dbReference>
<name>A0ABR4A9I0_9LECA</name>
<feature type="region of interest" description="Disordered" evidence="4">
    <location>
        <begin position="809"/>
        <end position="834"/>
    </location>
</feature>
<feature type="region of interest" description="Disordered" evidence="4">
    <location>
        <begin position="685"/>
        <end position="785"/>
    </location>
</feature>
<dbReference type="InterPro" id="IPR036864">
    <property type="entry name" value="Zn2-C6_fun-type_DNA-bd_sf"/>
</dbReference>
<dbReference type="InterPro" id="IPR050987">
    <property type="entry name" value="AtrR-like"/>
</dbReference>
<dbReference type="CDD" id="cd12148">
    <property type="entry name" value="fungal_TF_MHR"/>
    <property type="match status" value="1"/>
</dbReference>
<comment type="caution">
    <text evidence="6">The sequence shown here is derived from an EMBL/GenBank/DDBJ whole genome shotgun (WGS) entry which is preliminary data.</text>
</comment>